<dbReference type="InterPro" id="IPR013555">
    <property type="entry name" value="TRP_dom"/>
</dbReference>
<dbReference type="GO" id="GO:0034703">
    <property type="term" value="C:cation channel complex"/>
    <property type="evidence" value="ECO:0007669"/>
    <property type="project" value="TreeGrafter"/>
</dbReference>
<dbReference type="SMART" id="SM00248">
    <property type="entry name" value="ANK"/>
    <property type="match status" value="2"/>
</dbReference>
<dbReference type="AlphaFoldDB" id="A0AAV2PCX1"/>
<dbReference type="PRINTS" id="PR01097">
    <property type="entry name" value="TRNSRECEPTRP"/>
</dbReference>
<evidence type="ECO:0000256" key="7">
    <source>
        <dbReference type="ARBA" id="ARBA00023065"/>
    </source>
</evidence>
<feature type="transmembrane region" description="Helical" evidence="12">
    <location>
        <begin position="417"/>
        <end position="437"/>
    </location>
</feature>
<comment type="subcellular location">
    <subcellularLocation>
        <location evidence="1">Membrane</location>
        <topology evidence="1">Multi-pass membrane protein</topology>
    </subcellularLocation>
</comment>
<dbReference type="GO" id="GO:0005886">
    <property type="term" value="C:plasma membrane"/>
    <property type="evidence" value="ECO:0007669"/>
    <property type="project" value="TreeGrafter"/>
</dbReference>
<evidence type="ECO:0000256" key="11">
    <source>
        <dbReference type="SAM" id="MobiDB-lite"/>
    </source>
</evidence>
<feature type="transmembrane region" description="Helical" evidence="12">
    <location>
        <begin position="508"/>
        <end position="527"/>
    </location>
</feature>
<evidence type="ECO:0000256" key="4">
    <source>
        <dbReference type="ARBA" id="ARBA00022737"/>
    </source>
</evidence>
<evidence type="ECO:0000259" key="13">
    <source>
        <dbReference type="SMART" id="SM01420"/>
    </source>
</evidence>
<dbReference type="NCBIfam" id="TIGR00870">
    <property type="entry name" value="trp"/>
    <property type="match status" value="1"/>
</dbReference>
<dbReference type="Gene3D" id="1.25.40.20">
    <property type="entry name" value="Ankyrin repeat-containing domain"/>
    <property type="match status" value="1"/>
</dbReference>
<dbReference type="InterPro" id="IPR002110">
    <property type="entry name" value="Ankyrin_rpt"/>
</dbReference>
<protein>
    <recommendedName>
        <fullName evidence="13">Transient receptor ion channel domain-containing protein</fullName>
    </recommendedName>
</protein>
<sequence>MNPSESQQDLLSNEARSLSVHSLQTPIDYILGPVEKHFLLSAERGDCATVKRLIEENKDHPEILNINCVDPLNRSALIAAIENENIELIKVLLELGIEVKDALLHAIKEEYVEAVEMLLEWEERIHKPGQPYSWEAVNSSSNFTPDITPLILAAHKNNYEILKLLLDRGATLPTPHDARCGCDECVSSSEQDSLRHSQSRINAYRALTSSSLIALSSKDPLLTAFELSWELRRLSRMEQEFRAQYNEMREQTQQFATSLLDHARTSYELEIMLNYNPTGENWEPGERQTLDRLKLAIKYKQKQFVSHPNVQQLLAAIWYDGLPGFRRKSMIAQLLEVGKLGAMFPVYSTMYMLAPTSQMGSFMKKPFVKFICHSASYAFFLMLLGMASQKIEYLLIELFGNEWMREILAGWKKRERGCIPGFVETGVVIYVISLIIGEIKSLWADGLIEYISDLWNIVDFIQNTFYVIWISMRITAWWIVQKEYWNGLDPWYPRDQWHAFDPMLLSEGAFAAGMIFSFLKLVHIFSVNPHLGPLQISLGRMIIDIIKFFFIYTLVLFAFGCGMNQLMWYYADLEKMKCYHVSDEVPDFDNQEKACSIWRRFANLFETSQSLFWASFGMIDLLSFDLTGIKSFTRFWALLMFGSYSVINVIVLLNMLIAMMSNSYQIISERSDTEWKFARSHLWMSYFEDGDTVPPPFNMIPTNKTFKKLLKYGRAGRSTKSFIKKSREKAMIRHDTIMRTLIRRYVTAEQRKRDEFGITEDDVREIRQDISTFRYDLIDILRKNGMHAPQLDKEETTIPGKKGRVMERRLQKDFQIGIVEGIVQAVIQSEKEPKDVFSQIAKAIGRKGSGTGRKDWNAVVRQSTIVKDPIGSTNEAVQRQTRLSLRRRLRHQPDSDLASMDPKRLVDYNPNLSEFTPVTRIAYAKFMMSKNKPNEQADDTNDPSNANEESVESPRRSRKVMKAENPDMIPRPVVKKSILKSISSGSVDKSTERILDIKITETRSPSPIPEDPVEEEASKQSTSLGTSDQEKKIEEKDNYKKESAQEQKKKNGETSEAEKLEEQKKEKKEKNKDEQSGNTEKNKSEKTEGKTSETNEENDKEKCIESDAKEKKTIVAPVQTTQLRGKSKATGQIMGGWI</sequence>
<dbReference type="GO" id="GO:0051480">
    <property type="term" value="P:regulation of cytosolic calcium ion concentration"/>
    <property type="evidence" value="ECO:0007669"/>
    <property type="project" value="TreeGrafter"/>
</dbReference>
<dbReference type="Pfam" id="PF08344">
    <property type="entry name" value="TRP_2"/>
    <property type="match status" value="1"/>
</dbReference>
<keyword evidence="5 12" id="KW-1133">Transmembrane helix</keyword>
<dbReference type="Pfam" id="PF00520">
    <property type="entry name" value="Ion_trans"/>
    <property type="match status" value="1"/>
</dbReference>
<feature type="transmembrane region" description="Helical" evidence="12">
    <location>
        <begin position="635"/>
        <end position="660"/>
    </location>
</feature>
<dbReference type="EMBL" id="OZ034832">
    <property type="protein sequence ID" value="CAL1688965.1"/>
    <property type="molecule type" value="Genomic_DNA"/>
</dbReference>
<evidence type="ECO:0000256" key="10">
    <source>
        <dbReference type="PROSITE-ProRule" id="PRU00023"/>
    </source>
</evidence>
<dbReference type="Proteomes" id="UP001497644">
    <property type="component" value="Chromosome 9"/>
</dbReference>
<feature type="domain" description="Transient receptor ion channel" evidence="13">
    <location>
        <begin position="180"/>
        <end position="242"/>
    </location>
</feature>
<dbReference type="InterPro" id="IPR005821">
    <property type="entry name" value="Ion_trans_dom"/>
</dbReference>
<dbReference type="PROSITE" id="PS50088">
    <property type="entry name" value="ANK_REPEAT"/>
    <property type="match status" value="1"/>
</dbReference>
<evidence type="ECO:0000256" key="1">
    <source>
        <dbReference type="ARBA" id="ARBA00004141"/>
    </source>
</evidence>
<dbReference type="CDD" id="cd23650">
    <property type="entry name" value="TRP_CaM_bind1"/>
    <property type="match status" value="1"/>
</dbReference>
<organism evidence="14 15">
    <name type="scientific">Lasius platythorax</name>
    <dbReference type="NCBI Taxonomy" id="488582"/>
    <lineage>
        <taxon>Eukaryota</taxon>
        <taxon>Metazoa</taxon>
        <taxon>Ecdysozoa</taxon>
        <taxon>Arthropoda</taxon>
        <taxon>Hexapoda</taxon>
        <taxon>Insecta</taxon>
        <taxon>Pterygota</taxon>
        <taxon>Neoptera</taxon>
        <taxon>Endopterygota</taxon>
        <taxon>Hymenoptera</taxon>
        <taxon>Apocrita</taxon>
        <taxon>Aculeata</taxon>
        <taxon>Formicoidea</taxon>
        <taxon>Formicidae</taxon>
        <taxon>Formicinae</taxon>
        <taxon>Lasius</taxon>
        <taxon>Lasius</taxon>
    </lineage>
</organism>
<dbReference type="PANTHER" id="PTHR10117:SF51">
    <property type="entry name" value="TRANSIENT RECEPTOR POTENTIAL PROTEIN"/>
    <property type="match status" value="1"/>
</dbReference>
<name>A0AAV2PCX1_9HYME</name>
<dbReference type="InterPro" id="IPR002153">
    <property type="entry name" value="TRPC_channel"/>
</dbReference>
<dbReference type="InterPro" id="IPR036770">
    <property type="entry name" value="Ankyrin_rpt-contain_sf"/>
</dbReference>
<reference evidence="14" key="1">
    <citation type="submission" date="2024-04" db="EMBL/GenBank/DDBJ databases">
        <authorList>
            <consortium name="Molecular Ecology Group"/>
        </authorList>
    </citation>
    <scope>NUCLEOTIDE SEQUENCE</scope>
</reference>
<feature type="transmembrane region" description="Helical" evidence="12">
    <location>
        <begin position="374"/>
        <end position="396"/>
    </location>
</feature>
<keyword evidence="2" id="KW-0813">Transport</keyword>
<evidence type="ECO:0000256" key="6">
    <source>
        <dbReference type="ARBA" id="ARBA00023043"/>
    </source>
</evidence>
<feature type="region of interest" description="Disordered" evidence="11">
    <location>
        <begin position="932"/>
        <end position="972"/>
    </location>
</feature>
<keyword evidence="3 12" id="KW-0812">Transmembrane</keyword>
<dbReference type="Pfam" id="PF12796">
    <property type="entry name" value="Ank_2"/>
    <property type="match status" value="1"/>
</dbReference>
<keyword evidence="4" id="KW-0677">Repeat</keyword>
<dbReference type="GO" id="GO:0015279">
    <property type="term" value="F:store-operated calcium channel activity"/>
    <property type="evidence" value="ECO:0007669"/>
    <property type="project" value="TreeGrafter"/>
</dbReference>
<dbReference type="Pfam" id="PF00023">
    <property type="entry name" value="Ank"/>
    <property type="match status" value="1"/>
</dbReference>
<evidence type="ECO:0000256" key="8">
    <source>
        <dbReference type="ARBA" id="ARBA00023136"/>
    </source>
</evidence>
<evidence type="ECO:0000313" key="15">
    <source>
        <dbReference type="Proteomes" id="UP001497644"/>
    </source>
</evidence>
<dbReference type="GO" id="GO:0070679">
    <property type="term" value="F:inositol 1,4,5 trisphosphate binding"/>
    <property type="evidence" value="ECO:0007669"/>
    <property type="project" value="TreeGrafter"/>
</dbReference>
<evidence type="ECO:0000313" key="14">
    <source>
        <dbReference type="EMBL" id="CAL1688965.1"/>
    </source>
</evidence>
<evidence type="ECO:0000256" key="2">
    <source>
        <dbReference type="ARBA" id="ARBA00022448"/>
    </source>
</evidence>
<keyword evidence="7" id="KW-0406">Ion transport</keyword>
<keyword evidence="15" id="KW-1185">Reference proteome</keyword>
<evidence type="ECO:0000256" key="3">
    <source>
        <dbReference type="ARBA" id="ARBA00022692"/>
    </source>
</evidence>
<feature type="repeat" description="ANK" evidence="10">
    <location>
        <begin position="145"/>
        <end position="177"/>
    </location>
</feature>
<evidence type="ECO:0000256" key="12">
    <source>
        <dbReference type="SAM" id="Phobius"/>
    </source>
</evidence>
<dbReference type="PROSITE" id="PS50297">
    <property type="entry name" value="ANK_REP_REGION"/>
    <property type="match status" value="1"/>
</dbReference>
<keyword evidence="8 12" id="KW-0472">Membrane</keyword>
<evidence type="ECO:0000256" key="9">
    <source>
        <dbReference type="ARBA" id="ARBA00023303"/>
    </source>
</evidence>
<feature type="region of interest" description="Disordered" evidence="11">
    <location>
        <begin position="996"/>
        <end position="1114"/>
    </location>
</feature>
<gene>
    <name evidence="14" type="ORF">LPLAT_LOCUS13978</name>
</gene>
<proteinExistence type="predicted"/>
<feature type="transmembrane region" description="Helical" evidence="12">
    <location>
        <begin position="548"/>
        <end position="571"/>
    </location>
</feature>
<dbReference type="PANTHER" id="PTHR10117">
    <property type="entry name" value="TRANSIENT RECEPTOR POTENTIAL CHANNEL"/>
    <property type="match status" value="1"/>
</dbReference>
<dbReference type="SMART" id="SM01420">
    <property type="entry name" value="TRP_2"/>
    <property type="match status" value="1"/>
</dbReference>
<keyword evidence="9" id="KW-0407">Ion channel</keyword>
<keyword evidence="6 10" id="KW-0040">ANK repeat</keyword>
<evidence type="ECO:0000256" key="5">
    <source>
        <dbReference type="ARBA" id="ARBA00022989"/>
    </source>
</evidence>
<dbReference type="SUPFAM" id="SSF48403">
    <property type="entry name" value="Ankyrin repeat"/>
    <property type="match status" value="1"/>
</dbReference>
<dbReference type="FunFam" id="1.25.40.20:FF:000402">
    <property type="entry name" value="Transient receptor potential channel"/>
    <property type="match status" value="1"/>
</dbReference>
<accession>A0AAV2PCX1</accession>
<feature type="compositionally biased region" description="Basic and acidic residues" evidence="11">
    <location>
        <begin position="1028"/>
        <end position="1113"/>
    </location>
</feature>